<name>A0ABT7A0V5_9ACTN</name>
<sequence length="253" mass="27656">MNEHADPSAASLDTVEGWFDPLDQVLFAWFLEHQRKSGVRGHLLELGAYMGKSAILLGGHLREGERLFVCDLFGDDASTRANQRENERFYTGVTEDAFLANYRRFHATPPTVIKGDTSLVHTRGLSGACRFVHVDASHQYGKVRADIGLAEDVLTGGPGIAAFDDYRSPHTPGVALAVWEAVLNRGLNPVCCSRAKLYGTWGEAAPTRAALAEAARGWRFAEVFEEDLDGRGLLLVKPHGRTRLFAPLPTGSP</sequence>
<dbReference type="InterPro" id="IPR029063">
    <property type="entry name" value="SAM-dependent_MTases_sf"/>
</dbReference>
<comment type="caution">
    <text evidence="1">The sequence shown here is derived from an EMBL/GenBank/DDBJ whole genome shotgun (WGS) entry which is preliminary data.</text>
</comment>
<dbReference type="EMBL" id="JANCPR020000021">
    <property type="protein sequence ID" value="MDJ1134471.1"/>
    <property type="molecule type" value="Genomic_DNA"/>
</dbReference>
<keyword evidence="2" id="KW-1185">Reference proteome</keyword>
<evidence type="ECO:0000313" key="2">
    <source>
        <dbReference type="Proteomes" id="UP001214441"/>
    </source>
</evidence>
<proteinExistence type="predicted"/>
<reference evidence="1 2" key="1">
    <citation type="submission" date="2023-05" db="EMBL/GenBank/DDBJ databases">
        <title>Streptantibioticus silvisoli sp. nov., acidotolerant actinomycetes 1 from pine litter.</title>
        <authorList>
            <person name="Swiecimska M."/>
            <person name="Golinska P."/>
            <person name="Sangal V."/>
            <person name="Wachnowicz B."/>
            <person name="Goodfellow M."/>
        </authorList>
    </citation>
    <scope>NUCLEOTIDE SEQUENCE [LARGE SCALE GENOMIC DNA]</scope>
    <source>
        <strain evidence="1 2">DSM 42109</strain>
    </source>
</reference>
<dbReference type="Proteomes" id="UP001214441">
    <property type="component" value="Unassembled WGS sequence"/>
</dbReference>
<keyword evidence="1" id="KW-0489">Methyltransferase</keyword>
<accession>A0ABT7A0V5</accession>
<dbReference type="GO" id="GO:0032259">
    <property type="term" value="P:methylation"/>
    <property type="evidence" value="ECO:0007669"/>
    <property type="project" value="UniProtKB-KW"/>
</dbReference>
<dbReference type="SUPFAM" id="SSF53335">
    <property type="entry name" value="S-adenosyl-L-methionine-dependent methyltransferases"/>
    <property type="match status" value="1"/>
</dbReference>
<dbReference type="Pfam" id="PF13578">
    <property type="entry name" value="Methyltransf_24"/>
    <property type="match status" value="1"/>
</dbReference>
<gene>
    <name evidence="1" type="ORF">NMN56_021370</name>
</gene>
<protein>
    <submittedName>
        <fullName evidence="1">Class I SAM-dependent methyltransferase</fullName>
        <ecNumber evidence="1">2.1.1.-</ecNumber>
    </submittedName>
</protein>
<dbReference type="Gene3D" id="3.40.50.150">
    <property type="entry name" value="Vaccinia Virus protein VP39"/>
    <property type="match status" value="1"/>
</dbReference>
<dbReference type="RefSeq" id="WP_274041993.1">
    <property type="nucleotide sequence ID" value="NZ_JANCPR020000021.1"/>
</dbReference>
<dbReference type="EC" id="2.1.1.-" evidence="1"/>
<keyword evidence="1" id="KW-0808">Transferase</keyword>
<dbReference type="GO" id="GO:0008168">
    <property type="term" value="F:methyltransferase activity"/>
    <property type="evidence" value="ECO:0007669"/>
    <property type="project" value="UniProtKB-KW"/>
</dbReference>
<evidence type="ECO:0000313" key="1">
    <source>
        <dbReference type="EMBL" id="MDJ1134471.1"/>
    </source>
</evidence>
<organism evidence="1 2">
    <name type="scientific">Streptomyces iconiensis</name>
    <dbReference type="NCBI Taxonomy" id="1384038"/>
    <lineage>
        <taxon>Bacteria</taxon>
        <taxon>Bacillati</taxon>
        <taxon>Actinomycetota</taxon>
        <taxon>Actinomycetes</taxon>
        <taxon>Kitasatosporales</taxon>
        <taxon>Streptomycetaceae</taxon>
        <taxon>Streptomyces</taxon>
    </lineage>
</organism>